<evidence type="ECO:0000313" key="4">
    <source>
        <dbReference type="Proteomes" id="UP000263595"/>
    </source>
</evidence>
<keyword evidence="4" id="KW-1185">Reference proteome</keyword>
<dbReference type="EMBL" id="UNOZ01000007">
    <property type="protein sequence ID" value="SYX88891.1"/>
    <property type="molecule type" value="Genomic_DNA"/>
</dbReference>
<gene>
    <name evidence="3" type="primary">fecR1</name>
    <name evidence="3" type="ORF">CCOS865_01131</name>
</gene>
<dbReference type="GO" id="GO:0016989">
    <property type="term" value="F:sigma factor antagonist activity"/>
    <property type="evidence" value="ECO:0007669"/>
    <property type="project" value="TreeGrafter"/>
</dbReference>
<dbReference type="InterPro" id="IPR006860">
    <property type="entry name" value="FecR"/>
</dbReference>
<dbReference type="AlphaFoldDB" id="A0A383RR11"/>
<dbReference type="Pfam" id="PF16220">
    <property type="entry name" value="DUF4880"/>
    <property type="match status" value="1"/>
</dbReference>
<reference evidence="4" key="1">
    <citation type="submission" date="2018-08" db="EMBL/GenBank/DDBJ databases">
        <authorList>
            <person name="Blom J."/>
        </authorList>
    </citation>
    <scope>NUCLEOTIDE SEQUENCE [LARGE SCALE GENOMIC DNA]</scope>
    <source>
        <strain evidence="4">CCOS 865</strain>
    </source>
</reference>
<dbReference type="InterPro" id="IPR012373">
    <property type="entry name" value="Ferrdict_sens_TM"/>
</dbReference>
<feature type="domain" description="FecR N-terminal" evidence="2">
    <location>
        <begin position="12"/>
        <end position="52"/>
    </location>
</feature>
<evidence type="ECO:0000313" key="3">
    <source>
        <dbReference type="EMBL" id="SYX88891.1"/>
    </source>
</evidence>
<proteinExistence type="predicted"/>
<dbReference type="Proteomes" id="UP000263595">
    <property type="component" value="Unassembled WGS sequence"/>
</dbReference>
<dbReference type="Gene3D" id="2.60.120.1440">
    <property type="match status" value="1"/>
</dbReference>
<dbReference type="PANTHER" id="PTHR30273">
    <property type="entry name" value="PERIPLASMIC SIGNAL SENSOR AND SIGMA FACTOR ACTIVATOR FECR-RELATED"/>
    <property type="match status" value="1"/>
</dbReference>
<dbReference type="OrthoDB" id="8641865at2"/>
<dbReference type="InterPro" id="IPR032623">
    <property type="entry name" value="FecR_N"/>
</dbReference>
<sequence>MISAEQRQALSEAADWLARRQASDDEPQSYRQWQAWRQHSAVNAWAWQRVELLQAQLGGVDGQMAGRVLTRAGGARVDRRQLLGLLLLGVGGSALAWSGYRQAPVWLADQRTASGERRRLELPDGSQLTLNSDSAVNLGFDASQRGLVLLAGEIMIETAADPRPFFVTTGQARLQALGTRFVVRQHLGITQLSVLEHAVAVQPQLAGQAVRIEAGQGMRCNSREVLEQHKLALGEGEWANGRLVIDGWPLERVLAELGRYRPGYLGCAPQVAGLRVSGSFPLDDPEQALVALARALPIEVRRHTRYWVRVVARP</sequence>
<organism evidence="3 4">
    <name type="scientific">Pseudomonas reidholzensis</name>
    <dbReference type="NCBI Taxonomy" id="1785162"/>
    <lineage>
        <taxon>Bacteria</taxon>
        <taxon>Pseudomonadati</taxon>
        <taxon>Pseudomonadota</taxon>
        <taxon>Gammaproteobacteria</taxon>
        <taxon>Pseudomonadales</taxon>
        <taxon>Pseudomonadaceae</taxon>
        <taxon>Pseudomonas</taxon>
    </lineage>
</organism>
<evidence type="ECO:0000259" key="1">
    <source>
        <dbReference type="Pfam" id="PF04773"/>
    </source>
</evidence>
<dbReference type="Pfam" id="PF04773">
    <property type="entry name" value="FecR"/>
    <property type="match status" value="1"/>
</dbReference>
<feature type="domain" description="FecR protein" evidence="1">
    <location>
        <begin position="111"/>
        <end position="199"/>
    </location>
</feature>
<protein>
    <submittedName>
        <fullName evidence="3">Protein FecR</fullName>
    </submittedName>
</protein>
<dbReference type="RefSeq" id="WP_119138753.1">
    <property type="nucleotide sequence ID" value="NZ_CBCSFL010000050.1"/>
</dbReference>
<name>A0A383RR11_9PSED</name>
<evidence type="ECO:0000259" key="2">
    <source>
        <dbReference type="Pfam" id="PF16220"/>
    </source>
</evidence>
<dbReference type="PIRSF" id="PIRSF018266">
    <property type="entry name" value="FecR"/>
    <property type="match status" value="1"/>
</dbReference>
<accession>A0A383RR11</accession>
<dbReference type="PANTHER" id="PTHR30273:SF2">
    <property type="entry name" value="PROTEIN FECR"/>
    <property type="match status" value="1"/>
</dbReference>